<dbReference type="STRING" id="151894.SAMN04488524_1280"/>
<organism evidence="3 4">
    <name type="scientific">Pedobacter africanus</name>
    <dbReference type="NCBI Taxonomy" id="151894"/>
    <lineage>
        <taxon>Bacteria</taxon>
        <taxon>Pseudomonadati</taxon>
        <taxon>Bacteroidota</taxon>
        <taxon>Sphingobacteriia</taxon>
        <taxon>Sphingobacteriales</taxon>
        <taxon>Sphingobacteriaceae</taxon>
        <taxon>Pedobacter</taxon>
    </lineage>
</organism>
<dbReference type="AlphaFoldDB" id="A0A1W2A9W0"/>
<dbReference type="OrthoDB" id="766356at2"/>
<dbReference type="RefSeq" id="WP_084237533.1">
    <property type="nucleotide sequence ID" value="NZ_FWXT01000001.1"/>
</dbReference>
<proteinExistence type="predicted"/>
<dbReference type="PROSITE" id="PS51257">
    <property type="entry name" value="PROKAR_LIPOPROTEIN"/>
    <property type="match status" value="1"/>
</dbReference>
<feature type="domain" description="Lipocalin-like" evidence="2">
    <location>
        <begin position="33"/>
        <end position="116"/>
    </location>
</feature>
<evidence type="ECO:0000313" key="4">
    <source>
        <dbReference type="Proteomes" id="UP000192756"/>
    </source>
</evidence>
<protein>
    <recommendedName>
        <fullName evidence="2">Lipocalin-like domain-containing protein</fullName>
    </recommendedName>
</protein>
<accession>A0A1W2A9W0</accession>
<sequence length="131" mass="14443">MKKQITLAATLLLMVIGFSSCQKEEQTSLKKDIIGTWKVAKIETTVQGSATETYTGVASDTFEFRNNEQDEVIVNLKSQSFIGTYVVMEGKALNLSYGGKLYTTTVTTVTGNKLEFSGSVDKSSIKFYLTR</sequence>
<keyword evidence="4" id="KW-1185">Reference proteome</keyword>
<reference evidence="4" key="1">
    <citation type="submission" date="2017-04" db="EMBL/GenBank/DDBJ databases">
        <authorList>
            <person name="Varghese N."/>
            <person name="Submissions S."/>
        </authorList>
    </citation>
    <scope>NUCLEOTIDE SEQUENCE [LARGE SCALE GENOMIC DNA]</scope>
    <source>
        <strain evidence="4">DSM 12126</strain>
    </source>
</reference>
<dbReference type="InterPro" id="IPR024311">
    <property type="entry name" value="Lipocalin-like"/>
</dbReference>
<dbReference type="EMBL" id="FWXT01000001">
    <property type="protein sequence ID" value="SMC57529.1"/>
    <property type="molecule type" value="Genomic_DNA"/>
</dbReference>
<keyword evidence="1" id="KW-0732">Signal</keyword>
<dbReference type="Pfam" id="PF13648">
    <property type="entry name" value="Lipocalin_4"/>
    <property type="match status" value="1"/>
</dbReference>
<evidence type="ECO:0000256" key="1">
    <source>
        <dbReference type="SAM" id="SignalP"/>
    </source>
</evidence>
<feature type="signal peptide" evidence="1">
    <location>
        <begin position="1"/>
        <end position="22"/>
    </location>
</feature>
<gene>
    <name evidence="3" type="ORF">SAMN04488524_1280</name>
</gene>
<evidence type="ECO:0000259" key="2">
    <source>
        <dbReference type="Pfam" id="PF13648"/>
    </source>
</evidence>
<dbReference type="Proteomes" id="UP000192756">
    <property type="component" value="Unassembled WGS sequence"/>
</dbReference>
<evidence type="ECO:0000313" key="3">
    <source>
        <dbReference type="EMBL" id="SMC57529.1"/>
    </source>
</evidence>
<feature type="chain" id="PRO_5012642000" description="Lipocalin-like domain-containing protein" evidence="1">
    <location>
        <begin position="23"/>
        <end position="131"/>
    </location>
</feature>
<name>A0A1W2A9W0_9SPHI</name>